<feature type="region of interest" description="Disordered" evidence="1">
    <location>
        <begin position="55"/>
        <end position="86"/>
    </location>
</feature>
<dbReference type="EMBL" id="BQKV01000106">
    <property type="protein sequence ID" value="GJN65719.1"/>
    <property type="molecule type" value="Genomic_DNA"/>
</dbReference>
<dbReference type="AlphaFoldDB" id="A0AA37J1Y0"/>
<evidence type="ECO:0000256" key="1">
    <source>
        <dbReference type="SAM" id="MobiDB-lite"/>
    </source>
</evidence>
<evidence type="ECO:0000313" key="2">
    <source>
        <dbReference type="EMBL" id="GJN65719.1"/>
    </source>
</evidence>
<keyword evidence="3" id="KW-1185">Reference proteome</keyword>
<organism evidence="2 3">
    <name type="scientific">Faecalibacterium gallinarum</name>
    <dbReference type="NCBI Taxonomy" id="2903556"/>
    <lineage>
        <taxon>Bacteria</taxon>
        <taxon>Bacillati</taxon>
        <taxon>Bacillota</taxon>
        <taxon>Clostridia</taxon>
        <taxon>Eubacteriales</taxon>
        <taxon>Oscillospiraceae</taxon>
        <taxon>Faecalibacterium</taxon>
    </lineage>
</organism>
<dbReference type="Proteomes" id="UP001055185">
    <property type="component" value="Unassembled WGS sequence"/>
</dbReference>
<accession>A0AA37J1Y0</accession>
<name>A0AA37J1Y0_9FIRM</name>
<gene>
    <name evidence="2" type="ORF">JCM17207_23440</name>
</gene>
<sequence length="132" mass="14144">MVPGASIVPRDYYFKPAHLLRCAGSYGRDAPLGQKGEGGVSIPLPTPFWTTLPTLKRPGLCPGPSQSGNALRPEPRPRTRAGLTARESVATAPTLRAVYERARAKRANICKGAAATRWQYLGNFGRPPPPPA</sequence>
<reference evidence="2" key="1">
    <citation type="journal article" date="2022" name="Int. J. Syst. Evol. Microbiol.">
        <title>Genome-based, phenotypic and chemotaxonomic classification of Faecalibacterium strains: proposal of three novel species Faecalibacterium duncaniae sp. nov., Faecalibacterium hattorii sp. nov. and Faecalibacterium gallinarum sp. nov. .</title>
        <authorList>
            <person name="Sakamoto M."/>
            <person name="Sakurai N."/>
            <person name="Tanno H."/>
            <person name="Iino T."/>
            <person name="Ohkuma M."/>
            <person name="Endo A."/>
        </authorList>
    </citation>
    <scope>NUCLEOTIDE SEQUENCE</scope>
    <source>
        <strain evidence="2">JCM 17207</strain>
    </source>
</reference>
<evidence type="ECO:0000313" key="3">
    <source>
        <dbReference type="Proteomes" id="UP001055185"/>
    </source>
</evidence>
<proteinExistence type="predicted"/>
<comment type="caution">
    <text evidence="2">The sequence shown here is derived from an EMBL/GenBank/DDBJ whole genome shotgun (WGS) entry which is preliminary data.</text>
</comment>
<protein>
    <submittedName>
        <fullName evidence="2">Uncharacterized protein</fullName>
    </submittedName>
</protein>